<dbReference type="GO" id="GO:0005737">
    <property type="term" value="C:cytoplasm"/>
    <property type="evidence" value="ECO:0007669"/>
    <property type="project" value="TreeGrafter"/>
</dbReference>
<dbReference type="InterPro" id="IPR051783">
    <property type="entry name" value="NAD(P)-dependent_oxidoreduct"/>
</dbReference>
<evidence type="ECO:0000313" key="3">
    <source>
        <dbReference type="Proteomes" id="UP000638648"/>
    </source>
</evidence>
<organism evidence="2 3">
    <name type="scientific">Actinopolymorpha pittospori</name>
    <dbReference type="NCBI Taxonomy" id="648752"/>
    <lineage>
        <taxon>Bacteria</taxon>
        <taxon>Bacillati</taxon>
        <taxon>Actinomycetota</taxon>
        <taxon>Actinomycetes</taxon>
        <taxon>Propionibacteriales</taxon>
        <taxon>Actinopolymorphaceae</taxon>
        <taxon>Actinopolymorpha</taxon>
    </lineage>
</organism>
<sequence>MRILVAGGSGVLGTRVVNRLVRAGHEVCATTRRADREPLVTASGAKPVVMDALVADDVTRAVEVSAPDVIIHELTDLASLDFAGNARLRVEGTANLAAAAAAHGVEHLVAQSIAWVYEPGEGPAEETAPLARTADGAAAFPSVEALEEAVLGLRNGVVLRYGLLYGPDTWYAPDGDAYRRAAEGEVVATTAWTSFVHVDDAAEATVDALTWPAGVVNVVDDAPAHVEEWGPRLVAFAGGSVRSISARAEGRTASNARARSLGWTPRHPSWRDSWLEEFGA</sequence>
<dbReference type="Proteomes" id="UP000638648">
    <property type="component" value="Unassembled WGS sequence"/>
</dbReference>
<dbReference type="EMBL" id="JADBEM010000001">
    <property type="protein sequence ID" value="MBE1603208.1"/>
    <property type="molecule type" value="Genomic_DNA"/>
</dbReference>
<dbReference type="SUPFAM" id="SSF51735">
    <property type="entry name" value="NAD(P)-binding Rossmann-fold domains"/>
    <property type="match status" value="1"/>
</dbReference>
<evidence type="ECO:0000313" key="2">
    <source>
        <dbReference type="EMBL" id="MBE1603208.1"/>
    </source>
</evidence>
<dbReference type="Pfam" id="PF01370">
    <property type="entry name" value="Epimerase"/>
    <property type="match status" value="1"/>
</dbReference>
<dbReference type="InterPro" id="IPR001509">
    <property type="entry name" value="Epimerase_deHydtase"/>
</dbReference>
<feature type="domain" description="NAD-dependent epimerase/dehydratase" evidence="1">
    <location>
        <begin position="3"/>
        <end position="214"/>
    </location>
</feature>
<protein>
    <submittedName>
        <fullName evidence="2">Nucleoside-diphosphate-sugar epimerase</fullName>
    </submittedName>
</protein>
<gene>
    <name evidence="2" type="ORF">HEB94_000056</name>
</gene>
<keyword evidence="3" id="KW-1185">Reference proteome</keyword>
<comment type="caution">
    <text evidence="2">The sequence shown here is derived from an EMBL/GenBank/DDBJ whole genome shotgun (WGS) entry which is preliminary data.</text>
</comment>
<dbReference type="InterPro" id="IPR036291">
    <property type="entry name" value="NAD(P)-bd_dom_sf"/>
</dbReference>
<dbReference type="Gene3D" id="3.40.50.720">
    <property type="entry name" value="NAD(P)-binding Rossmann-like Domain"/>
    <property type="match status" value="1"/>
</dbReference>
<reference evidence="2" key="1">
    <citation type="submission" date="2020-10" db="EMBL/GenBank/DDBJ databases">
        <title>Sequencing the genomes of 1000 actinobacteria strains.</title>
        <authorList>
            <person name="Klenk H.-P."/>
        </authorList>
    </citation>
    <scope>NUCLEOTIDE SEQUENCE</scope>
    <source>
        <strain evidence="2">DSM 45354</strain>
    </source>
</reference>
<accession>A0A927MQU1</accession>
<dbReference type="PANTHER" id="PTHR48079:SF6">
    <property type="entry name" value="NAD(P)-BINDING DOMAIN-CONTAINING PROTEIN-RELATED"/>
    <property type="match status" value="1"/>
</dbReference>
<name>A0A927MQU1_9ACTN</name>
<evidence type="ECO:0000259" key="1">
    <source>
        <dbReference type="Pfam" id="PF01370"/>
    </source>
</evidence>
<dbReference type="RefSeq" id="WP_192748088.1">
    <property type="nucleotide sequence ID" value="NZ_BAABJL010000055.1"/>
</dbReference>
<dbReference type="AlphaFoldDB" id="A0A927MQU1"/>
<dbReference type="PANTHER" id="PTHR48079">
    <property type="entry name" value="PROTEIN YEEZ"/>
    <property type="match status" value="1"/>
</dbReference>
<dbReference type="GO" id="GO:0004029">
    <property type="term" value="F:aldehyde dehydrogenase (NAD+) activity"/>
    <property type="evidence" value="ECO:0007669"/>
    <property type="project" value="TreeGrafter"/>
</dbReference>
<proteinExistence type="predicted"/>